<proteinExistence type="predicted"/>
<sequence length="189" mass="22925">MALLSFGKKKNVAKRGAWKSFTNKLRSKFRDLEIAPSVRDSTSRLLRVISRRLIAPFQTRYLQNTIPRTHLNEYYSHSHSRHAQRQGCQFLKFFSRPFAKRKRLRRHSESNDWRICQYQSQRWRQGEIKREQKVLGREKEREEEEGTDEIVDSIEDAWRRVVATSPHLRVDERADEFIFKFKEERRMEK</sequence>
<gene>
    <name evidence="1" type="ORF">MERR_LOCUS137</name>
</gene>
<evidence type="ECO:0000313" key="1">
    <source>
        <dbReference type="EMBL" id="CAA7012903.1"/>
    </source>
</evidence>
<comment type="caution">
    <text evidence="1">The sequence shown here is derived from an EMBL/GenBank/DDBJ whole genome shotgun (WGS) entry which is preliminary data.</text>
</comment>
<protein>
    <submittedName>
        <fullName evidence="1">Uncharacterized protein</fullName>
    </submittedName>
</protein>
<dbReference type="EMBL" id="CACVBM020000011">
    <property type="protein sequence ID" value="CAA7012903.1"/>
    <property type="molecule type" value="Genomic_DNA"/>
</dbReference>
<keyword evidence="2" id="KW-1185">Reference proteome</keyword>
<dbReference type="Proteomes" id="UP000467841">
    <property type="component" value="Unassembled WGS sequence"/>
</dbReference>
<organism evidence="1 2">
    <name type="scientific">Microthlaspi erraticum</name>
    <dbReference type="NCBI Taxonomy" id="1685480"/>
    <lineage>
        <taxon>Eukaryota</taxon>
        <taxon>Viridiplantae</taxon>
        <taxon>Streptophyta</taxon>
        <taxon>Embryophyta</taxon>
        <taxon>Tracheophyta</taxon>
        <taxon>Spermatophyta</taxon>
        <taxon>Magnoliopsida</taxon>
        <taxon>eudicotyledons</taxon>
        <taxon>Gunneridae</taxon>
        <taxon>Pentapetalae</taxon>
        <taxon>rosids</taxon>
        <taxon>malvids</taxon>
        <taxon>Brassicales</taxon>
        <taxon>Brassicaceae</taxon>
        <taxon>Coluteocarpeae</taxon>
        <taxon>Microthlaspi</taxon>
    </lineage>
</organism>
<evidence type="ECO:0000313" key="2">
    <source>
        <dbReference type="Proteomes" id="UP000467841"/>
    </source>
</evidence>
<name>A0A6D2HDL6_9BRAS</name>
<reference evidence="1" key="1">
    <citation type="submission" date="2020-01" db="EMBL/GenBank/DDBJ databases">
        <authorList>
            <person name="Mishra B."/>
        </authorList>
    </citation>
    <scope>NUCLEOTIDE SEQUENCE [LARGE SCALE GENOMIC DNA]</scope>
</reference>
<dbReference type="OrthoDB" id="1913960at2759"/>
<dbReference type="AlphaFoldDB" id="A0A6D2HDL6"/>
<accession>A0A6D2HDL6</accession>